<name>A0AAJ7S9Y2_9HYME</name>
<evidence type="ECO:0000313" key="10">
    <source>
        <dbReference type="Proteomes" id="UP000694925"/>
    </source>
</evidence>
<dbReference type="InterPro" id="IPR011047">
    <property type="entry name" value="Quinoprotein_ADH-like_sf"/>
</dbReference>
<accession>A0AAJ7S9Y2</accession>
<evidence type="ECO:0000256" key="1">
    <source>
        <dbReference type="ARBA" id="ARBA00004138"/>
    </source>
</evidence>
<comment type="subcellular location">
    <subcellularLocation>
        <location evidence="1">Cell projection</location>
        <location evidence="1">Cilium</location>
    </subcellularLocation>
    <subcellularLocation>
        <location evidence="2">Cytoplasm</location>
        <location evidence="2">Cytoskeleton</location>
    </subcellularLocation>
</comment>
<evidence type="ECO:0000256" key="7">
    <source>
        <dbReference type="ARBA" id="ARBA00023212"/>
    </source>
</evidence>
<evidence type="ECO:0000256" key="2">
    <source>
        <dbReference type="ARBA" id="ARBA00004245"/>
    </source>
</evidence>
<evidence type="ECO:0000256" key="8">
    <source>
        <dbReference type="ARBA" id="ARBA00023273"/>
    </source>
</evidence>
<reference evidence="11" key="1">
    <citation type="submission" date="2025-08" db="UniProtKB">
        <authorList>
            <consortium name="RefSeq"/>
        </authorList>
    </citation>
    <scope>IDENTIFICATION</scope>
    <source>
        <tissue evidence="11">Whole body</tissue>
    </source>
</reference>
<evidence type="ECO:0000256" key="9">
    <source>
        <dbReference type="SAM" id="Coils"/>
    </source>
</evidence>
<feature type="coiled-coil region" evidence="9">
    <location>
        <begin position="745"/>
        <end position="772"/>
    </location>
</feature>
<dbReference type="InterPro" id="IPR015943">
    <property type="entry name" value="WD40/YVTN_repeat-like_dom_sf"/>
</dbReference>
<dbReference type="SUPFAM" id="SSF50998">
    <property type="entry name" value="Quinoprotein alcohol dehydrogenase-like"/>
    <property type="match status" value="1"/>
</dbReference>
<feature type="coiled-coil region" evidence="9">
    <location>
        <begin position="1398"/>
        <end position="1432"/>
    </location>
</feature>
<dbReference type="GeneID" id="113465032"/>
<keyword evidence="10" id="KW-1185">Reference proteome</keyword>
<keyword evidence="5" id="KW-0677">Repeat</keyword>
<dbReference type="KEGG" id="ccal:113465032"/>
<proteinExistence type="predicted"/>
<dbReference type="PANTHER" id="PTHR14885:SF1">
    <property type="entry name" value="CILIA- AND FLAGELLA-ASSOCIATED PROTEIN 43"/>
    <property type="match status" value="1"/>
</dbReference>
<dbReference type="PANTHER" id="PTHR14885">
    <property type="entry name" value="CILIA- AND FLAGELLA-ASSOCIATED PROTEIN 43-RELATED"/>
    <property type="match status" value="1"/>
</dbReference>
<keyword evidence="6 9" id="KW-0175">Coiled coil</keyword>
<gene>
    <name evidence="11" type="primary">LOC113465032</name>
</gene>
<evidence type="ECO:0000256" key="6">
    <source>
        <dbReference type="ARBA" id="ARBA00023054"/>
    </source>
</evidence>
<protein>
    <submittedName>
        <fullName evidence="11">Uncharacterized protein LOC113465032</fullName>
    </submittedName>
</protein>
<dbReference type="GO" id="GO:0003341">
    <property type="term" value="P:cilium movement"/>
    <property type="evidence" value="ECO:0007669"/>
    <property type="project" value="UniProtKB-ARBA"/>
</dbReference>
<evidence type="ECO:0000256" key="4">
    <source>
        <dbReference type="ARBA" id="ARBA00022574"/>
    </source>
</evidence>
<dbReference type="RefSeq" id="XP_026674066.1">
    <property type="nucleotide sequence ID" value="XM_026818265.1"/>
</dbReference>
<dbReference type="Proteomes" id="UP000694925">
    <property type="component" value="Unplaced"/>
</dbReference>
<keyword evidence="8" id="KW-0966">Cell projection</keyword>
<dbReference type="Pfam" id="PF25828">
    <property type="entry name" value="CC_Cfap43"/>
    <property type="match status" value="2"/>
</dbReference>
<dbReference type="Gene3D" id="2.130.10.10">
    <property type="entry name" value="YVTN repeat-like/Quinoprotein amine dehydrogenase"/>
    <property type="match status" value="1"/>
</dbReference>
<dbReference type="GO" id="GO:0005930">
    <property type="term" value="C:axoneme"/>
    <property type="evidence" value="ECO:0007669"/>
    <property type="project" value="TreeGrafter"/>
</dbReference>
<keyword evidence="4" id="KW-0853">WD repeat</keyword>
<evidence type="ECO:0000256" key="3">
    <source>
        <dbReference type="ARBA" id="ARBA00022490"/>
    </source>
</evidence>
<keyword evidence="7" id="KW-0206">Cytoskeleton</keyword>
<organism evidence="10 11">
    <name type="scientific">Ceratina calcarata</name>
    <dbReference type="NCBI Taxonomy" id="156304"/>
    <lineage>
        <taxon>Eukaryota</taxon>
        <taxon>Metazoa</taxon>
        <taxon>Ecdysozoa</taxon>
        <taxon>Arthropoda</taxon>
        <taxon>Hexapoda</taxon>
        <taxon>Insecta</taxon>
        <taxon>Pterygota</taxon>
        <taxon>Neoptera</taxon>
        <taxon>Endopterygota</taxon>
        <taxon>Hymenoptera</taxon>
        <taxon>Apocrita</taxon>
        <taxon>Aculeata</taxon>
        <taxon>Apoidea</taxon>
        <taxon>Anthophila</taxon>
        <taxon>Apidae</taxon>
        <taxon>Ceratina</taxon>
        <taxon>Zadontomerus</taxon>
    </lineage>
</organism>
<keyword evidence="3" id="KW-0963">Cytoplasm</keyword>
<sequence>MPFVNVETSWIKFGNCRKFAFVGRDAIAMASGIHLRFHEPTKGGNWKTRIERFADDERGDGVSCLAGLTLAPIFSVVERRSNPRVSVFAYPTMRRISRCAESEKAIGYLCCAFAGTEYLVGQATFPDFQLTLWRWRTGERLTTIAGDPATFDVAVTRIACSNDSPYLVSRFTASTRVLSVHRILTCSRTTRLFPIETDEASLISCTWSPDGTLFCCDELRNVWSVDFDRQEDDNCRVRTIVKADEDRLSSKLMLIAQKEGVIIVESLSDNDVRATFYKNQRKSRNDEWTPIWTHSLPSYPRHAESDSRRGRIVILGENGDLYEMHVLRSPRIEFLSRKDRANYEVLGRLSDFHLGALDRTDCLTILEAATGDLVSQTKRLSHHGKVSHSNFHPVLPILACCSVTGNCVLVDASTPRFPKITGCAHLQREPFNLVKFSEGGRLLGVAATPLGRLFLLLLGIETSMKVMAWLDVEKRVIDFLIYETEQSARALVLCGDSRTGNEIAVYSCRFSDPVRERVTELPSSFESIHYGGKMRLIGIPYLTKQLHRIELKENLASLSEALPSLHQMKGIEVQIYESLLLTYGRDGLVVLRDLADPRRVLALFVAHHRDEGGVRCAVLADDAIVSLGRNGDLIASKLPYRTVGRGASSKSTSFARWNIPARFEEEDAEEGWETWIETTMRRRSMAEEKQAVATRLAILDDWDHLKHRVKKLLDLNETLPSEIRLPVSAFDLDRETRERKIAECKSQEEAFLRNAEERIARLDRSSDYLRKRFLDPLLVRPKTISPFFGRTEVTNYPLVKLEPSEESFTAWCRFSVEMKESVSRLENEEEEREQAMRVEVENPPCRGFVDVLEACAIAGQRERESKVAFNERFDEMQSTKRRETKVARERAKETSRLIEELKHTFNIDASSKLLVTPGEVAWDEFVQSSDESVDQMRSRECEEAVEEKDDFYRQTLERMMDGVLELRLQDNAKKSVPKPDCLDLKDPSNYTEEDIRAIESYDKKIHAQEAAREEYRTLLETEIERIREDFFQSLRNFDDKLKNLATEKVRVEQSTLSQVLFKVRAILRHRRIVQANREIRGTVESKLVPATERVRSLTEECDRFETELSESKLSYENACKRDKTLEAKFRAECSELKPSTAEYLVRQYRKRPKMLAAAYCTSVAFLAELAECVVEEKTSEILSPECLSYLRAMNELDATLDLSLRLEPSHWHNLCRHRRLKLDAEIKVKTRAIELAEAEQSLAFLRNACTIARATVKRHRQTIERMEAALTDFTDEQEVALVLKAEQVQVRIEGCPRTDCQDAVLIPREELRAVITAIAEAERQRSVSERRLANVGDIVSLEEWRHARAKTRLCHLSELLKELDAVKVTRVLRESLESFQEKEKTLMPWVPDAIERKKGKLADEIKYWRRKNAELEERIARARVERDDLSVATRDPFRRRINVFRRRKMRAIKRKACLARRLRHNLLQLSILENYLEVSKLRTYPTLRFRF</sequence>
<evidence type="ECO:0000256" key="5">
    <source>
        <dbReference type="ARBA" id="ARBA00022737"/>
    </source>
</evidence>
<dbReference type="GO" id="GO:0060271">
    <property type="term" value="P:cilium assembly"/>
    <property type="evidence" value="ECO:0007669"/>
    <property type="project" value="TreeGrafter"/>
</dbReference>
<evidence type="ECO:0000313" key="11">
    <source>
        <dbReference type="RefSeq" id="XP_026674066.1"/>
    </source>
</evidence>